<organism evidence="3 4">
    <name type="scientific">Paspalum notatum var. saurae</name>
    <dbReference type="NCBI Taxonomy" id="547442"/>
    <lineage>
        <taxon>Eukaryota</taxon>
        <taxon>Viridiplantae</taxon>
        <taxon>Streptophyta</taxon>
        <taxon>Embryophyta</taxon>
        <taxon>Tracheophyta</taxon>
        <taxon>Spermatophyta</taxon>
        <taxon>Magnoliopsida</taxon>
        <taxon>Liliopsida</taxon>
        <taxon>Poales</taxon>
        <taxon>Poaceae</taxon>
        <taxon>PACMAD clade</taxon>
        <taxon>Panicoideae</taxon>
        <taxon>Andropogonodae</taxon>
        <taxon>Paspaleae</taxon>
        <taxon>Paspalinae</taxon>
        <taxon>Paspalum</taxon>
    </lineage>
</organism>
<accession>A0AAQ3U3S1</accession>
<name>A0AAQ3U3S1_PASNO</name>
<keyword evidence="2" id="KW-0812">Transmembrane</keyword>
<feature type="transmembrane region" description="Helical" evidence="2">
    <location>
        <begin position="12"/>
        <end position="30"/>
    </location>
</feature>
<proteinExistence type="predicted"/>
<feature type="compositionally biased region" description="Low complexity" evidence="1">
    <location>
        <begin position="60"/>
        <end position="75"/>
    </location>
</feature>
<evidence type="ECO:0000256" key="1">
    <source>
        <dbReference type="SAM" id="MobiDB-lite"/>
    </source>
</evidence>
<dbReference type="Proteomes" id="UP001341281">
    <property type="component" value="Chromosome 07"/>
</dbReference>
<keyword evidence="2" id="KW-0472">Membrane</keyword>
<protein>
    <submittedName>
        <fullName evidence="3">Uncharacterized protein</fullName>
    </submittedName>
</protein>
<feature type="region of interest" description="Disordered" evidence="1">
    <location>
        <begin position="50"/>
        <end position="75"/>
    </location>
</feature>
<evidence type="ECO:0000313" key="4">
    <source>
        <dbReference type="Proteomes" id="UP001341281"/>
    </source>
</evidence>
<dbReference type="EMBL" id="CP144751">
    <property type="protein sequence ID" value="WVZ85034.1"/>
    <property type="molecule type" value="Genomic_DNA"/>
</dbReference>
<keyword evidence="2" id="KW-1133">Transmembrane helix</keyword>
<evidence type="ECO:0000256" key="2">
    <source>
        <dbReference type="SAM" id="Phobius"/>
    </source>
</evidence>
<keyword evidence="4" id="KW-1185">Reference proteome</keyword>
<sequence>MAPWGSPAWHPVLMLDLVLGTILAVFFVKWQLHPKVYSLVVWTDDIGVSTDGEEAESQRSPMGSGPPAAATSSTASADYTMTDDDYCAQIAIETSLPTYILVKIDDIFVKQE</sequence>
<dbReference type="AlphaFoldDB" id="A0AAQ3U3S1"/>
<evidence type="ECO:0000313" key="3">
    <source>
        <dbReference type="EMBL" id="WVZ85034.1"/>
    </source>
</evidence>
<gene>
    <name evidence="3" type="ORF">U9M48_031997</name>
</gene>
<reference evidence="3 4" key="1">
    <citation type="submission" date="2024-02" db="EMBL/GenBank/DDBJ databases">
        <title>High-quality chromosome-scale genome assembly of Pensacola bahiagrass (Paspalum notatum Flugge var. saurae).</title>
        <authorList>
            <person name="Vega J.M."/>
            <person name="Podio M."/>
            <person name="Orjuela J."/>
            <person name="Siena L.A."/>
            <person name="Pessino S.C."/>
            <person name="Combes M.C."/>
            <person name="Mariac C."/>
            <person name="Albertini E."/>
            <person name="Pupilli F."/>
            <person name="Ortiz J.P.A."/>
            <person name="Leblanc O."/>
        </authorList>
    </citation>
    <scope>NUCLEOTIDE SEQUENCE [LARGE SCALE GENOMIC DNA]</scope>
    <source>
        <strain evidence="3">R1</strain>
        <tissue evidence="3">Leaf</tissue>
    </source>
</reference>